<feature type="transmembrane region" description="Helical" evidence="2">
    <location>
        <begin position="21"/>
        <end position="41"/>
    </location>
</feature>
<feature type="transmembrane region" description="Helical" evidence="2">
    <location>
        <begin position="92"/>
        <end position="112"/>
    </location>
</feature>
<feature type="transmembrane region" description="Helical" evidence="2">
    <location>
        <begin position="53"/>
        <end position="72"/>
    </location>
</feature>
<feature type="transmembrane region" description="Helical" evidence="2">
    <location>
        <begin position="118"/>
        <end position="139"/>
    </location>
</feature>
<protein>
    <recommendedName>
        <fullName evidence="4">Adenylyl-sulfate reductase</fullName>
    </recommendedName>
</protein>
<sequence length="186" mass="20743">VVEVLASGEFCNVRRRIAHLLTFYGFLAYIITTVIMVFLYPTPAIPAPAILPMLWNIGGLMALVGGYWFWFFIRVDVAAEGNSPFRLVRADLFVVSLLVSVTVGLVWAYVQATGSPTWANVFLSLYILSTTVFFGSVPWSKFSHMFYKPAAAFQKRVEQASGSSNLPDPVDSPEIYGSSRQQPRNY</sequence>
<feature type="non-terminal residue" evidence="3">
    <location>
        <position position="1"/>
    </location>
</feature>
<feature type="region of interest" description="Disordered" evidence="1">
    <location>
        <begin position="161"/>
        <end position="186"/>
    </location>
</feature>
<proteinExistence type="predicted"/>
<accession>A0A382UDR4</accession>
<reference evidence="3" key="1">
    <citation type="submission" date="2018-05" db="EMBL/GenBank/DDBJ databases">
        <authorList>
            <person name="Lanie J.A."/>
            <person name="Ng W.-L."/>
            <person name="Kazmierczak K.M."/>
            <person name="Andrzejewski T.M."/>
            <person name="Davidsen T.M."/>
            <person name="Wayne K.J."/>
            <person name="Tettelin H."/>
            <person name="Glass J.I."/>
            <person name="Rusch D."/>
            <person name="Podicherti R."/>
            <person name="Tsui H.-C.T."/>
            <person name="Winkler M.E."/>
        </authorList>
    </citation>
    <scope>NUCLEOTIDE SEQUENCE</scope>
</reference>
<name>A0A382UDR4_9ZZZZ</name>
<evidence type="ECO:0000256" key="1">
    <source>
        <dbReference type="SAM" id="MobiDB-lite"/>
    </source>
</evidence>
<dbReference type="SUPFAM" id="SSF103501">
    <property type="entry name" value="Respiratory nitrate reductase 1 gamma chain"/>
    <property type="match status" value="1"/>
</dbReference>
<gene>
    <name evidence="3" type="ORF">METZ01_LOCUS385263</name>
</gene>
<keyword evidence="2" id="KW-1133">Transmembrane helix</keyword>
<dbReference type="EMBL" id="UINC01143466">
    <property type="protein sequence ID" value="SVD32409.1"/>
    <property type="molecule type" value="Genomic_DNA"/>
</dbReference>
<dbReference type="AlphaFoldDB" id="A0A382UDR4"/>
<keyword evidence="2" id="KW-0472">Membrane</keyword>
<keyword evidence="2" id="KW-0812">Transmembrane</keyword>
<evidence type="ECO:0000313" key="3">
    <source>
        <dbReference type="EMBL" id="SVD32409.1"/>
    </source>
</evidence>
<dbReference type="InterPro" id="IPR036197">
    <property type="entry name" value="NarG-like_sf"/>
</dbReference>
<evidence type="ECO:0008006" key="4">
    <source>
        <dbReference type="Google" id="ProtNLM"/>
    </source>
</evidence>
<evidence type="ECO:0000256" key="2">
    <source>
        <dbReference type="SAM" id="Phobius"/>
    </source>
</evidence>
<organism evidence="3">
    <name type="scientific">marine metagenome</name>
    <dbReference type="NCBI Taxonomy" id="408172"/>
    <lineage>
        <taxon>unclassified sequences</taxon>
        <taxon>metagenomes</taxon>
        <taxon>ecological metagenomes</taxon>
    </lineage>
</organism>